<dbReference type="EMBL" id="CP019472">
    <property type="protein sequence ID" value="UQC76613.1"/>
    <property type="molecule type" value="Genomic_DNA"/>
</dbReference>
<organism evidence="1 2">
    <name type="scientific">Colletotrichum lupini</name>
    <dbReference type="NCBI Taxonomy" id="145971"/>
    <lineage>
        <taxon>Eukaryota</taxon>
        <taxon>Fungi</taxon>
        <taxon>Dikarya</taxon>
        <taxon>Ascomycota</taxon>
        <taxon>Pezizomycotina</taxon>
        <taxon>Sordariomycetes</taxon>
        <taxon>Hypocreomycetidae</taxon>
        <taxon>Glomerellales</taxon>
        <taxon>Glomerellaceae</taxon>
        <taxon>Colletotrichum</taxon>
        <taxon>Colletotrichum acutatum species complex</taxon>
    </lineage>
</organism>
<reference evidence="1" key="1">
    <citation type="journal article" date="2021" name="Mol. Plant Microbe Interact.">
        <title>Complete Genome Sequence of the Plant-Pathogenic Fungus Colletotrichum lupini.</title>
        <authorList>
            <person name="Baroncelli R."/>
            <person name="Pensec F."/>
            <person name="Da Lio D."/>
            <person name="Boufleur T."/>
            <person name="Vicente I."/>
            <person name="Sarrocco S."/>
            <person name="Picot A."/>
            <person name="Baraldi E."/>
            <person name="Sukno S."/>
            <person name="Thon M."/>
            <person name="Le Floch G."/>
        </authorList>
    </citation>
    <scope>NUCLEOTIDE SEQUENCE</scope>
    <source>
        <strain evidence="1">IMI 504893</strain>
    </source>
</reference>
<gene>
    <name evidence="1" type="ORF">CLUP02_18126</name>
</gene>
<protein>
    <submittedName>
        <fullName evidence="1">Uncharacterized protein</fullName>
    </submittedName>
</protein>
<evidence type="ECO:0000313" key="1">
    <source>
        <dbReference type="EMBL" id="UQC76613.1"/>
    </source>
</evidence>
<keyword evidence="2" id="KW-1185">Reference proteome</keyword>
<proteinExistence type="predicted"/>
<dbReference type="RefSeq" id="XP_049138254.1">
    <property type="nucleotide sequence ID" value="XM_049297030.1"/>
</dbReference>
<dbReference type="KEGG" id="clup:CLUP02_18126"/>
<dbReference type="AlphaFoldDB" id="A0A9Q8WAG4"/>
<dbReference type="GeneID" id="73352040"/>
<accession>A0A9Q8WAG4</accession>
<dbReference type="Proteomes" id="UP000830671">
    <property type="component" value="Chromosome 10"/>
</dbReference>
<name>A0A9Q8WAG4_9PEZI</name>
<sequence length="142" mass="16464">MIITSESSNHHVSSANLGMHEPLAGRWLIFLDMWLMKMWLFVSKTRALRAPRKLGNPCHYPHYSQRDGFSTTAMPKRWNFNTSFACKERERANTRTMRATNMLRSGISLKRRSGDVEKTPLQRRLRKPKSIVKSTVFGANLQ</sequence>
<evidence type="ECO:0000313" key="2">
    <source>
        <dbReference type="Proteomes" id="UP000830671"/>
    </source>
</evidence>